<keyword evidence="1" id="KW-1133">Transmembrane helix</keyword>
<keyword evidence="1" id="KW-0472">Membrane</keyword>
<protein>
    <submittedName>
        <fullName evidence="2">Uncharacterized protein</fullName>
    </submittedName>
</protein>
<sequence length="91" mass="10210">LPDLISEILVLRSDNVGIELLSSIFLTNDSLSIVRELPKTFEGMHSITSPLLTESSMFEESDMYTRFFLPSTPIAEVLSFSFLLIVAIRTI</sequence>
<proteinExistence type="predicted"/>
<feature type="non-terminal residue" evidence="2">
    <location>
        <position position="1"/>
    </location>
</feature>
<organism evidence="2">
    <name type="scientific">marine metagenome</name>
    <dbReference type="NCBI Taxonomy" id="408172"/>
    <lineage>
        <taxon>unclassified sequences</taxon>
        <taxon>metagenomes</taxon>
        <taxon>ecological metagenomes</taxon>
    </lineage>
</organism>
<evidence type="ECO:0000256" key="1">
    <source>
        <dbReference type="SAM" id="Phobius"/>
    </source>
</evidence>
<dbReference type="EMBL" id="UINC01056805">
    <property type="protein sequence ID" value="SVB77274.1"/>
    <property type="molecule type" value="Genomic_DNA"/>
</dbReference>
<reference evidence="2" key="1">
    <citation type="submission" date="2018-05" db="EMBL/GenBank/DDBJ databases">
        <authorList>
            <person name="Lanie J.A."/>
            <person name="Ng W.-L."/>
            <person name="Kazmierczak K.M."/>
            <person name="Andrzejewski T.M."/>
            <person name="Davidsen T.M."/>
            <person name="Wayne K.J."/>
            <person name="Tettelin H."/>
            <person name="Glass J.I."/>
            <person name="Rusch D."/>
            <person name="Podicherti R."/>
            <person name="Tsui H.-C.T."/>
            <person name="Winkler M.E."/>
        </authorList>
    </citation>
    <scope>NUCLEOTIDE SEQUENCE</scope>
</reference>
<accession>A0A382GR30</accession>
<gene>
    <name evidence="2" type="ORF">METZ01_LOCUS230128</name>
</gene>
<name>A0A382GR30_9ZZZZ</name>
<feature type="transmembrane region" description="Helical" evidence="1">
    <location>
        <begin position="67"/>
        <end position="88"/>
    </location>
</feature>
<feature type="non-terminal residue" evidence="2">
    <location>
        <position position="91"/>
    </location>
</feature>
<keyword evidence="1" id="KW-0812">Transmembrane</keyword>
<dbReference type="AlphaFoldDB" id="A0A382GR30"/>
<evidence type="ECO:0000313" key="2">
    <source>
        <dbReference type="EMBL" id="SVB77274.1"/>
    </source>
</evidence>